<sequence>MVIPVLNLIRACGYRLACRPGTVVVLGFFVIVSASALFALFMSRKELR</sequence>
<name>R9L5U7_9ACTN</name>
<dbReference type="AlphaFoldDB" id="R9L5U7"/>
<gene>
    <name evidence="2" type="ORF">C811_00075</name>
</gene>
<organism evidence="2 3">
    <name type="scientific">Adlercreutzia caecimuris B7</name>
    <dbReference type="NCBI Taxonomy" id="1235794"/>
    <lineage>
        <taxon>Bacteria</taxon>
        <taxon>Bacillati</taxon>
        <taxon>Actinomycetota</taxon>
        <taxon>Coriobacteriia</taxon>
        <taxon>Eggerthellales</taxon>
        <taxon>Eggerthellaceae</taxon>
        <taxon>Adlercreutzia</taxon>
    </lineage>
</organism>
<evidence type="ECO:0000256" key="1">
    <source>
        <dbReference type="SAM" id="Phobius"/>
    </source>
</evidence>
<proteinExistence type="predicted"/>
<reference evidence="2 3" key="1">
    <citation type="submission" date="2013-04" db="EMBL/GenBank/DDBJ databases">
        <title>The Genome Sequence of Enterorhabdus caecimuris B7.</title>
        <authorList>
            <consortium name="The Broad Institute Genomics Platform"/>
            <consortium name="The Broad Institute Genome Sequencing Center for Infectious Disease"/>
            <person name="Earl A."/>
            <person name="Xavier R."/>
            <person name="Elson C."/>
            <person name="Duck W."/>
            <person name="Walker B."/>
            <person name="Young S."/>
            <person name="Zeng Q."/>
            <person name="Gargeya S."/>
            <person name="Fitzgerald M."/>
            <person name="Haas B."/>
            <person name="Abouelleil A."/>
            <person name="Allen A.W."/>
            <person name="Alvarado L."/>
            <person name="Arachchi H.M."/>
            <person name="Berlin A.M."/>
            <person name="Chapman S.B."/>
            <person name="Gainer-Dewar J."/>
            <person name="Goldberg J."/>
            <person name="Griggs A."/>
            <person name="Gujja S."/>
            <person name="Hansen M."/>
            <person name="Howarth C."/>
            <person name="Imamovic A."/>
            <person name="Ireland A."/>
            <person name="Larimer J."/>
            <person name="McCowan C."/>
            <person name="Murphy C."/>
            <person name="Pearson M."/>
            <person name="Poon T.W."/>
            <person name="Priest M."/>
            <person name="Roberts A."/>
            <person name="Saif S."/>
            <person name="Shea T."/>
            <person name="Sisk P."/>
            <person name="Sykes S."/>
            <person name="Wortman J."/>
            <person name="Nusbaum C."/>
            <person name="Birren B."/>
        </authorList>
    </citation>
    <scope>NUCLEOTIDE SEQUENCE [LARGE SCALE GENOMIC DNA]</scope>
    <source>
        <strain evidence="2 3">B7</strain>
    </source>
</reference>
<evidence type="ECO:0000313" key="2">
    <source>
        <dbReference type="EMBL" id="EOS53771.1"/>
    </source>
</evidence>
<keyword evidence="1" id="KW-1133">Transmembrane helix</keyword>
<dbReference type="Proteomes" id="UP000014204">
    <property type="component" value="Unassembled WGS sequence"/>
</dbReference>
<keyword evidence="1" id="KW-0812">Transmembrane</keyword>
<keyword evidence="1" id="KW-0472">Membrane</keyword>
<comment type="caution">
    <text evidence="2">The sequence shown here is derived from an EMBL/GenBank/DDBJ whole genome shotgun (WGS) entry which is preliminary data.</text>
</comment>
<dbReference type="HOGENOM" id="CLU_3152353_0_0_11"/>
<feature type="transmembrane region" description="Helical" evidence="1">
    <location>
        <begin position="23"/>
        <end position="42"/>
    </location>
</feature>
<keyword evidence="3" id="KW-1185">Reference proteome</keyword>
<accession>R9L5U7</accession>
<dbReference type="EMBL" id="ASSY01000001">
    <property type="protein sequence ID" value="EOS53771.1"/>
    <property type="molecule type" value="Genomic_DNA"/>
</dbReference>
<protein>
    <submittedName>
        <fullName evidence="2">Uncharacterized protein</fullName>
    </submittedName>
</protein>
<evidence type="ECO:0000313" key="3">
    <source>
        <dbReference type="Proteomes" id="UP000014204"/>
    </source>
</evidence>